<protein>
    <submittedName>
        <fullName evidence="1">Uncharacterized protein</fullName>
    </submittedName>
</protein>
<reference evidence="1" key="1">
    <citation type="submission" date="2020-07" db="EMBL/GenBank/DDBJ databases">
        <authorList>
            <person name="Lin J."/>
        </authorList>
    </citation>
    <scope>NUCLEOTIDE SEQUENCE</scope>
</reference>
<proteinExistence type="predicted"/>
<dbReference type="EMBL" id="LR862137">
    <property type="protein sequence ID" value="CAD1843942.1"/>
    <property type="molecule type" value="Genomic_DNA"/>
</dbReference>
<accession>A0A6V7QL72</accession>
<evidence type="ECO:0000313" key="1">
    <source>
        <dbReference type="EMBL" id="CAD1843942.1"/>
    </source>
</evidence>
<dbReference type="AlphaFoldDB" id="A0A6V7QL72"/>
<organism evidence="1">
    <name type="scientific">Ananas comosus var. bracteatus</name>
    <name type="common">red pineapple</name>
    <dbReference type="NCBI Taxonomy" id="296719"/>
    <lineage>
        <taxon>Eukaryota</taxon>
        <taxon>Viridiplantae</taxon>
        <taxon>Streptophyta</taxon>
        <taxon>Embryophyta</taxon>
        <taxon>Tracheophyta</taxon>
        <taxon>Spermatophyta</taxon>
        <taxon>Magnoliopsida</taxon>
        <taxon>Liliopsida</taxon>
        <taxon>Poales</taxon>
        <taxon>Bromeliaceae</taxon>
        <taxon>Bromelioideae</taxon>
        <taxon>Ananas</taxon>
    </lineage>
</organism>
<name>A0A6V7QL72_ANACO</name>
<sequence>MFSCDVEVPRSNRFMEIITCHGAPFSEANQTQEDAAYVAIKRLSNELGFEVRDVNLEDKKYYKNLYDLIHDEHLELQDEYEMLNSDFELLKKSYNFLIEEKKQIVNALKEIKESIGRCCASISPLMLIRWKKNPVDNCKD</sequence>
<gene>
    <name evidence="1" type="ORF">CB5_LOCUS27153</name>
</gene>